<organism evidence="1 2">
    <name type="scientific">Mya arenaria</name>
    <name type="common">Soft-shell clam</name>
    <dbReference type="NCBI Taxonomy" id="6604"/>
    <lineage>
        <taxon>Eukaryota</taxon>
        <taxon>Metazoa</taxon>
        <taxon>Spiralia</taxon>
        <taxon>Lophotrochozoa</taxon>
        <taxon>Mollusca</taxon>
        <taxon>Bivalvia</taxon>
        <taxon>Autobranchia</taxon>
        <taxon>Heteroconchia</taxon>
        <taxon>Euheterodonta</taxon>
        <taxon>Imparidentia</taxon>
        <taxon>Neoheterodontei</taxon>
        <taxon>Myida</taxon>
        <taxon>Myoidea</taxon>
        <taxon>Myidae</taxon>
        <taxon>Mya</taxon>
    </lineage>
</organism>
<proteinExistence type="predicted"/>
<dbReference type="EMBL" id="CP111019">
    <property type="protein sequence ID" value="WAR13081.1"/>
    <property type="molecule type" value="Genomic_DNA"/>
</dbReference>
<gene>
    <name evidence="1" type="ORF">MAR_027261</name>
</gene>
<sequence length="427" mass="46758">MQMEAVTAQRWKEYARANTSLEGLSNNFTAYTITLMAIITPSPTLNLCSPITAVTQFAVENPTRNITVVTIREPVATTVITLAERKFVSIPIVVRSWAYGVLVSSEVSVEVNLGLWTVCGCEVRTDGLNICTMAQCGADFRCCVPESFGVRDGDNFHLHMLETTAKDESDDHCASDRCRKPLTCKYHRVSSKTARGQVPNKLDTGVFLRPGRLCHGRVFADVGALVDEEDESSREKICVEPGFIQESPFFLWGSVSSLIWPSPLPPAMIFVLTLADISASVSASGIAGRSFLPSRLALPAAGTEPAMRRVITLSDIDDHVLPVLNSPAFDEFYFSFYTGTDDSHIDNISFDVIGRNLTEVVPVVEQSHYGALTETILEDRGITWTVIDGGSQRGSNVLISSLGYAYGVKRENKASTIWRCISRIGRG</sequence>
<reference evidence="1" key="1">
    <citation type="submission" date="2022-11" db="EMBL/GenBank/DDBJ databases">
        <title>Centuries of genome instability and evolution in soft-shell clam transmissible cancer (bioRxiv).</title>
        <authorList>
            <person name="Hart S.F.M."/>
            <person name="Yonemitsu M.A."/>
            <person name="Giersch R.M."/>
            <person name="Beal B.F."/>
            <person name="Arriagada G."/>
            <person name="Davis B.W."/>
            <person name="Ostrander E.A."/>
            <person name="Goff S.P."/>
            <person name="Metzger M.J."/>
        </authorList>
    </citation>
    <scope>NUCLEOTIDE SEQUENCE</scope>
    <source>
        <strain evidence="1">MELC-2E11</strain>
        <tissue evidence="1">Siphon/mantle</tissue>
    </source>
</reference>
<evidence type="ECO:0000313" key="2">
    <source>
        <dbReference type="Proteomes" id="UP001164746"/>
    </source>
</evidence>
<protein>
    <submittedName>
        <fullName evidence="1">Uncharacterized protein</fullName>
    </submittedName>
</protein>
<dbReference type="Proteomes" id="UP001164746">
    <property type="component" value="Chromosome 8"/>
</dbReference>
<evidence type="ECO:0000313" key="1">
    <source>
        <dbReference type="EMBL" id="WAR13081.1"/>
    </source>
</evidence>
<keyword evidence="2" id="KW-1185">Reference proteome</keyword>
<accession>A0ABY7EW79</accession>
<name>A0ABY7EW79_MYAAR</name>